<organism evidence="1">
    <name type="scientific">Hexamita inflata</name>
    <dbReference type="NCBI Taxonomy" id="28002"/>
    <lineage>
        <taxon>Eukaryota</taxon>
        <taxon>Metamonada</taxon>
        <taxon>Diplomonadida</taxon>
        <taxon>Hexamitidae</taxon>
        <taxon>Hexamitinae</taxon>
        <taxon>Hexamita</taxon>
    </lineage>
</organism>
<comment type="caution">
    <text evidence="1">The sequence shown here is derived from an EMBL/GenBank/DDBJ whole genome shotgun (WGS) entry which is preliminary data.</text>
</comment>
<reference evidence="1" key="1">
    <citation type="submission" date="2023-06" db="EMBL/GenBank/DDBJ databases">
        <authorList>
            <person name="Kurt Z."/>
        </authorList>
    </citation>
    <scope>NUCLEOTIDE SEQUENCE</scope>
</reference>
<protein>
    <submittedName>
        <fullName evidence="2">Hypothetical_protein</fullName>
    </submittedName>
</protein>
<accession>A0AA86PIX1</accession>
<dbReference type="Proteomes" id="UP001642409">
    <property type="component" value="Unassembled WGS sequence"/>
</dbReference>
<sequence length="120" mass="14396">MMFSCYDTKVSQCPNVVEQLSFSLKNESRYMRQLIQHLEKFINPNKQGIHQNLKKVQTEQFSLLPTKEDKLSYTISPRPIIFEDPTSLSYYQSLLQLILLKHVKTQYYIICQKNEYHWFV</sequence>
<dbReference type="EMBL" id="CATOUU010000642">
    <property type="protein sequence ID" value="CAI9936725.1"/>
    <property type="molecule type" value="Genomic_DNA"/>
</dbReference>
<evidence type="ECO:0000313" key="1">
    <source>
        <dbReference type="EMBL" id="CAI9936725.1"/>
    </source>
</evidence>
<evidence type="ECO:0000313" key="3">
    <source>
        <dbReference type="Proteomes" id="UP001642409"/>
    </source>
</evidence>
<gene>
    <name evidence="1" type="ORF">HINF_LOCUS24370</name>
    <name evidence="2" type="ORF">HINF_LOCUS30045</name>
</gene>
<evidence type="ECO:0000313" key="2">
    <source>
        <dbReference type="EMBL" id="CAL6025207.1"/>
    </source>
</evidence>
<name>A0AA86PIX1_9EUKA</name>
<keyword evidence="3" id="KW-1185">Reference proteome</keyword>
<dbReference type="AlphaFoldDB" id="A0AA86PIX1"/>
<proteinExistence type="predicted"/>
<reference evidence="2 3" key="2">
    <citation type="submission" date="2024-07" db="EMBL/GenBank/DDBJ databases">
        <authorList>
            <person name="Akdeniz Z."/>
        </authorList>
    </citation>
    <scope>NUCLEOTIDE SEQUENCE [LARGE SCALE GENOMIC DNA]</scope>
</reference>
<dbReference type="EMBL" id="CAXDID020000098">
    <property type="protein sequence ID" value="CAL6025207.1"/>
    <property type="molecule type" value="Genomic_DNA"/>
</dbReference>